<reference evidence="2" key="1">
    <citation type="submission" date="2023-07" db="EMBL/GenBank/DDBJ databases">
        <title>draft genome sequence of fig (Ficus carica).</title>
        <authorList>
            <person name="Takahashi T."/>
            <person name="Nishimura K."/>
        </authorList>
    </citation>
    <scope>NUCLEOTIDE SEQUENCE</scope>
</reference>
<dbReference type="AlphaFoldDB" id="A0AA87ZHV5"/>
<accession>A0AA87ZHV5</accession>
<name>A0AA87ZHV5_FICCA</name>
<evidence type="ECO:0000256" key="1">
    <source>
        <dbReference type="SAM" id="MobiDB-lite"/>
    </source>
</evidence>
<proteinExistence type="predicted"/>
<protein>
    <submittedName>
        <fullName evidence="2">Uncharacterized protein</fullName>
    </submittedName>
</protein>
<sequence length="118" mass="12692">MNENFDFSSSDILFSLSSSFSSQNSFPYSRPPNHVVSDLVGHSTNVVSEVAPWRVLATIGDGSLRSRGGGARLCHQNPQPEASFRRPSKMGLEDLRPRGSVARVGGLDSSLGMEGARL</sequence>
<keyword evidence="3" id="KW-1185">Reference proteome</keyword>
<evidence type="ECO:0000313" key="2">
    <source>
        <dbReference type="EMBL" id="GMN33065.1"/>
    </source>
</evidence>
<feature type="region of interest" description="Disordered" evidence="1">
    <location>
        <begin position="67"/>
        <end position="92"/>
    </location>
</feature>
<dbReference type="Proteomes" id="UP001187192">
    <property type="component" value="Unassembled WGS sequence"/>
</dbReference>
<evidence type="ECO:0000313" key="3">
    <source>
        <dbReference type="Proteomes" id="UP001187192"/>
    </source>
</evidence>
<gene>
    <name evidence="2" type="ORF">TIFTF001_003953</name>
</gene>
<organism evidence="2 3">
    <name type="scientific">Ficus carica</name>
    <name type="common">Common fig</name>
    <dbReference type="NCBI Taxonomy" id="3494"/>
    <lineage>
        <taxon>Eukaryota</taxon>
        <taxon>Viridiplantae</taxon>
        <taxon>Streptophyta</taxon>
        <taxon>Embryophyta</taxon>
        <taxon>Tracheophyta</taxon>
        <taxon>Spermatophyta</taxon>
        <taxon>Magnoliopsida</taxon>
        <taxon>eudicotyledons</taxon>
        <taxon>Gunneridae</taxon>
        <taxon>Pentapetalae</taxon>
        <taxon>rosids</taxon>
        <taxon>fabids</taxon>
        <taxon>Rosales</taxon>
        <taxon>Moraceae</taxon>
        <taxon>Ficeae</taxon>
        <taxon>Ficus</taxon>
    </lineage>
</organism>
<dbReference type="EMBL" id="BTGU01000004">
    <property type="protein sequence ID" value="GMN33065.1"/>
    <property type="molecule type" value="Genomic_DNA"/>
</dbReference>
<comment type="caution">
    <text evidence="2">The sequence shown here is derived from an EMBL/GenBank/DDBJ whole genome shotgun (WGS) entry which is preliminary data.</text>
</comment>